<comment type="subcellular location">
    <subcellularLocation>
        <location evidence="1 9 11">Nucleus</location>
    </subcellularLocation>
</comment>
<evidence type="ECO:0000256" key="11">
    <source>
        <dbReference type="RuleBase" id="RU000682"/>
    </source>
</evidence>
<accession>A0A1S0U2L7</accession>
<feature type="region of interest" description="Disordered" evidence="12">
    <location>
        <begin position="314"/>
        <end position="372"/>
    </location>
</feature>
<dbReference type="GO" id="GO:0000977">
    <property type="term" value="F:RNA polymerase II transcription regulatory region sequence-specific DNA binding"/>
    <property type="evidence" value="ECO:0007669"/>
    <property type="project" value="UniProtKB-ARBA"/>
</dbReference>
<dbReference type="PANTHER" id="PTHR24208:SF168">
    <property type="entry name" value="PROTEIN APTEROUS"/>
    <property type="match status" value="1"/>
</dbReference>
<dbReference type="KEGG" id="loa:LOAG_04578"/>
<evidence type="ECO:0000256" key="4">
    <source>
        <dbReference type="ARBA" id="ARBA00022833"/>
    </source>
</evidence>
<name>A0A1S0U2L7_LOALO</name>
<dbReference type="SUPFAM" id="SSF57716">
    <property type="entry name" value="Glucocorticoid receptor-like (DNA-binding domain)"/>
    <property type="match status" value="1"/>
</dbReference>
<dbReference type="GO" id="GO:0045944">
    <property type="term" value="P:positive regulation of transcription by RNA polymerase II"/>
    <property type="evidence" value="ECO:0007669"/>
    <property type="project" value="UniProtKB-ARBA"/>
</dbReference>
<evidence type="ECO:0000313" key="15">
    <source>
        <dbReference type="EMBL" id="EFO23908.1"/>
    </source>
</evidence>
<dbReference type="CTD" id="9941980"/>
<dbReference type="InterPro" id="IPR001781">
    <property type="entry name" value="Znf_LIM"/>
</dbReference>
<dbReference type="SMART" id="SM00389">
    <property type="entry name" value="HOX"/>
    <property type="match status" value="1"/>
</dbReference>
<dbReference type="GO" id="GO:0046872">
    <property type="term" value="F:metal ion binding"/>
    <property type="evidence" value="ECO:0007669"/>
    <property type="project" value="UniProtKB-KW"/>
</dbReference>
<feature type="compositionally biased region" description="Polar residues" evidence="12">
    <location>
        <begin position="1"/>
        <end position="11"/>
    </location>
</feature>
<proteinExistence type="predicted"/>
<keyword evidence="5 10" id="KW-0440">LIM domain</keyword>
<dbReference type="GO" id="GO:0000981">
    <property type="term" value="F:DNA-binding transcription factor activity, RNA polymerase II-specific"/>
    <property type="evidence" value="ECO:0007669"/>
    <property type="project" value="InterPro"/>
</dbReference>
<feature type="compositionally biased region" description="Low complexity" evidence="12">
    <location>
        <begin position="333"/>
        <end position="344"/>
    </location>
</feature>
<evidence type="ECO:0000256" key="9">
    <source>
        <dbReference type="PROSITE-ProRule" id="PRU00108"/>
    </source>
</evidence>
<evidence type="ECO:0000256" key="8">
    <source>
        <dbReference type="ARBA" id="ARBA00023242"/>
    </source>
</evidence>
<dbReference type="FunCoup" id="A0A1S0U2L7">
    <property type="interactions" value="724"/>
</dbReference>
<dbReference type="AlphaFoldDB" id="A0A1S0U2L7"/>
<feature type="DNA-binding region" description="Homeobox" evidence="9">
    <location>
        <begin position="213"/>
        <end position="272"/>
    </location>
</feature>
<feature type="region of interest" description="Disordered" evidence="12">
    <location>
        <begin position="1"/>
        <end position="20"/>
    </location>
</feature>
<keyword evidence="7 9" id="KW-0371">Homeobox</keyword>
<dbReference type="GO" id="GO:0045664">
    <property type="term" value="P:regulation of neuron differentiation"/>
    <property type="evidence" value="ECO:0007669"/>
    <property type="project" value="UniProtKB-ARBA"/>
</dbReference>
<dbReference type="InterPro" id="IPR009057">
    <property type="entry name" value="Homeodomain-like_sf"/>
</dbReference>
<dbReference type="RefSeq" id="XP_003140163.1">
    <property type="nucleotide sequence ID" value="XM_003140115.2"/>
</dbReference>
<protein>
    <submittedName>
        <fullName evidence="15">Lhx2 protein</fullName>
    </submittedName>
</protein>
<dbReference type="Gene3D" id="2.10.110.10">
    <property type="entry name" value="Cysteine Rich Protein"/>
    <property type="match status" value="2"/>
</dbReference>
<feature type="domain" description="LIM zinc-binding" evidence="13">
    <location>
        <begin position="97"/>
        <end position="159"/>
    </location>
</feature>
<dbReference type="SMART" id="SM00132">
    <property type="entry name" value="LIM"/>
    <property type="match status" value="2"/>
</dbReference>
<evidence type="ECO:0000256" key="5">
    <source>
        <dbReference type="ARBA" id="ARBA00023038"/>
    </source>
</evidence>
<dbReference type="SUPFAM" id="SSF46689">
    <property type="entry name" value="Homeodomain-like"/>
    <property type="match status" value="1"/>
</dbReference>
<keyword evidence="8 9" id="KW-0539">Nucleus</keyword>
<dbReference type="GO" id="GO:0030182">
    <property type="term" value="P:neuron differentiation"/>
    <property type="evidence" value="ECO:0007669"/>
    <property type="project" value="TreeGrafter"/>
</dbReference>
<dbReference type="InterPro" id="IPR001356">
    <property type="entry name" value="HD"/>
</dbReference>
<dbReference type="Pfam" id="PF00046">
    <property type="entry name" value="Homeodomain"/>
    <property type="match status" value="1"/>
</dbReference>
<dbReference type="PROSITE" id="PS00027">
    <property type="entry name" value="HOMEOBOX_1"/>
    <property type="match status" value="1"/>
</dbReference>
<sequence>MYLSSLNDNTQTGSSPPIPSVPSTSTALCQVATAGCCVSCLIPITDQHFLLMNEQSWHYDCLRCCLCHCSLHNTSTCYYKDGMVLCRDDYLTKYGKRCERCAAILCDEDIVMRVNEAIFHLECFTCYVCSAPLRPSELFMMGCNGTLYCHVHFGAINITSDDSSLRTTDSSEISVLRGKERCRKWKKSTDDIESTTDSIDCIEEETLNITHKSKRMRTSFKHHQLRTMKSYFNLNHNPDAKDLKQLAQRTGLTKRVLQVWFQNARAKFRRNSIQCREVCSNSSHVSSLPSTSFHESIEPVEPITCSSTCDSMEESWQTSVSPEEGSQRDERSGSSNDDNDLNNSKTETETSGCISSPEKSLAEYFETDPALL</sequence>
<keyword evidence="4 10" id="KW-0862">Zinc</keyword>
<dbReference type="Gene3D" id="1.10.10.60">
    <property type="entry name" value="Homeodomain-like"/>
    <property type="match status" value="1"/>
</dbReference>
<dbReference type="PANTHER" id="PTHR24208">
    <property type="entry name" value="LIM/HOMEOBOX PROTEIN LHX"/>
    <property type="match status" value="1"/>
</dbReference>
<keyword evidence="3" id="KW-0677">Repeat</keyword>
<dbReference type="OrthoDB" id="9990008at2759"/>
<evidence type="ECO:0000256" key="6">
    <source>
        <dbReference type="ARBA" id="ARBA00023125"/>
    </source>
</evidence>
<evidence type="ECO:0000256" key="7">
    <source>
        <dbReference type="ARBA" id="ARBA00023155"/>
    </source>
</evidence>
<dbReference type="InParanoid" id="A0A1S0U2L7"/>
<reference evidence="15" key="1">
    <citation type="submission" date="2012-04" db="EMBL/GenBank/DDBJ databases">
        <title>The Genome Sequence of Loa loa.</title>
        <authorList>
            <consortium name="The Broad Institute Genome Sequencing Platform"/>
            <consortium name="Broad Institute Genome Sequencing Center for Infectious Disease"/>
            <person name="Nutman T.B."/>
            <person name="Fink D.L."/>
            <person name="Russ C."/>
            <person name="Young S."/>
            <person name="Zeng Q."/>
            <person name="Gargeya S."/>
            <person name="Alvarado L."/>
            <person name="Berlin A."/>
            <person name="Chapman S.B."/>
            <person name="Chen Z."/>
            <person name="Freedman E."/>
            <person name="Gellesch M."/>
            <person name="Goldberg J."/>
            <person name="Griggs A."/>
            <person name="Gujja S."/>
            <person name="Heilman E.R."/>
            <person name="Heiman D."/>
            <person name="Howarth C."/>
            <person name="Mehta T."/>
            <person name="Neiman D."/>
            <person name="Pearson M."/>
            <person name="Roberts A."/>
            <person name="Saif S."/>
            <person name="Shea T."/>
            <person name="Shenoy N."/>
            <person name="Sisk P."/>
            <person name="Stolte C."/>
            <person name="Sykes S."/>
            <person name="White J."/>
            <person name="Yandava C."/>
            <person name="Haas B."/>
            <person name="Henn M.R."/>
            <person name="Nusbaum C."/>
            <person name="Birren B."/>
        </authorList>
    </citation>
    <scope>NUCLEOTIDE SEQUENCE [LARGE SCALE GENOMIC DNA]</scope>
</reference>
<dbReference type="GeneID" id="9941980"/>
<evidence type="ECO:0000256" key="2">
    <source>
        <dbReference type="ARBA" id="ARBA00022723"/>
    </source>
</evidence>
<dbReference type="FunFam" id="1.10.10.60:FF:000027">
    <property type="entry name" value="LIM/homeobox protein Lhx9"/>
    <property type="match status" value="1"/>
</dbReference>
<keyword evidence="6 9" id="KW-0238">DNA-binding</keyword>
<evidence type="ECO:0000256" key="1">
    <source>
        <dbReference type="ARBA" id="ARBA00004123"/>
    </source>
</evidence>
<dbReference type="PROSITE" id="PS50023">
    <property type="entry name" value="LIM_DOMAIN_2"/>
    <property type="match status" value="2"/>
</dbReference>
<dbReference type="OMA" id="LHFNHGE"/>
<dbReference type="PROSITE" id="PS50071">
    <property type="entry name" value="HOMEOBOX_2"/>
    <property type="match status" value="1"/>
</dbReference>
<evidence type="ECO:0000256" key="3">
    <source>
        <dbReference type="ARBA" id="ARBA00022737"/>
    </source>
</evidence>
<dbReference type="InterPro" id="IPR017970">
    <property type="entry name" value="Homeobox_CS"/>
</dbReference>
<evidence type="ECO:0000259" key="14">
    <source>
        <dbReference type="PROSITE" id="PS50071"/>
    </source>
</evidence>
<organism evidence="15">
    <name type="scientific">Loa loa</name>
    <name type="common">Eye worm</name>
    <name type="synonym">Filaria loa</name>
    <dbReference type="NCBI Taxonomy" id="7209"/>
    <lineage>
        <taxon>Eukaryota</taxon>
        <taxon>Metazoa</taxon>
        <taxon>Ecdysozoa</taxon>
        <taxon>Nematoda</taxon>
        <taxon>Chromadorea</taxon>
        <taxon>Rhabditida</taxon>
        <taxon>Spirurina</taxon>
        <taxon>Spiruromorpha</taxon>
        <taxon>Filarioidea</taxon>
        <taxon>Onchocercidae</taxon>
        <taxon>Loa</taxon>
    </lineage>
</organism>
<keyword evidence="2 10" id="KW-0479">Metal-binding</keyword>
<evidence type="ECO:0000256" key="10">
    <source>
        <dbReference type="PROSITE-ProRule" id="PRU00125"/>
    </source>
</evidence>
<feature type="compositionally biased region" description="Polar residues" evidence="12">
    <location>
        <begin position="349"/>
        <end position="358"/>
    </location>
</feature>
<dbReference type="Pfam" id="PF00412">
    <property type="entry name" value="LIM"/>
    <property type="match status" value="2"/>
</dbReference>
<evidence type="ECO:0000259" key="13">
    <source>
        <dbReference type="PROSITE" id="PS50023"/>
    </source>
</evidence>
<dbReference type="InterPro" id="IPR050453">
    <property type="entry name" value="LIM_Homeobox_TF"/>
</dbReference>
<feature type="domain" description="Homeobox" evidence="14">
    <location>
        <begin position="211"/>
        <end position="271"/>
    </location>
</feature>
<dbReference type="GO" id="GO:0005634">
    <property type="term" value="C:nucleus"/>
    <property type="evidence" value="ECO:0007669"/>
    <property type="project" value="UniProtKB-SubCell"/>
</dbReference>
<dbReference type="CDD" id="cd00086">
    <property type="entry name" value="homeodomain"/>
    <property type="match status" value="1"/>
</dbReference>
<evidence type="ECO:0000256" key="12">
    <source>
        <dbReference type="SAM" id="MobiDB-lite"/>
    </source>
</evidence>
<dbReference type="PROSITE" id="PS00478">
    <property type="entry name" value="LIM_DOMAIN_1"/>
    <property type="match status" value="2"/>
</dbReference>
<dbReference type="EMBL" id="JH712409">
    <property type="protein sequence ID" value="EFO23908.1"/>
    <property type="molecule type" value="Genomic_DNA"/>
</dbReference>
<gene>
    <name evidence="15" type="ORF">LOAG_04578</name>
</gene>
<feature type="domain" description="LIM zinc-binding" evidence="13">
    <location>
        <begin position="35"/>
        <end position="96"/>
    </location>
</feature>